<evidence type="ECO:0000256" key="1">
    <source>
        <dbReference type="SAM" id="MobiDB-lite"/>
    </source>
</evidence>
<dbReference type="InterPro" id="IPR000198">
    <property type="entry name" value="RhoGAP_dom"/>
</dbReference>
<feature type="compositionally biased region" description="Polar residues" evidence="1">
    <location>
        <begin position="13"/>
        <end position="28"/>
    </location>
</feature>
<feature type="region of interest" description="Disordered" evidence="1">
    <location>
        <begin position="1"/>
        <end position="29"/>
    </location>
</feature>
<keyword evidence="4" id="KW-1185">Reference proteome</keyword>
<organism evidence="3 4">
    <name type="scientific">Molossus molossus</name>
    <name type="common">Pallas' mastiff bat</name>
    <name type="synonym">Vespertilio molossus</name>
    <dbReference type="NCBI Taxonomy" id="27622"/>
    <lineage>
        <taxon>Eukaryota</taxon>
        <taxon>Metazoa</taxon>
        <taxon>Chordata</taxon>
        <taxon>Craniata</taxon>
        <taxon>Vertebrata</taxon>
        <taxon>Euteleostomi</taxon>
        <taxon>Mammalia</taxon>
        <taxon>Eutheria</taxon>
        <taxon>Laurasiatheria</taxon>
        <taxon>Chiroptera</taxon>
        <taxon>Yangochiroptera</taxon>
        <taxon>Molossidae</taxon>
        <taxon>Molossus</taxon>
    </lineage>
</organism>
<dbReference type="InParanoid" id="A0A7J8I1A1"/>
<dbReference type="GO" id="GO:0007165">
    <property type="term" value="P:signal transduction"/>
    <property type="evidence" value="ECO:0007669"/>
    <property type="project" value="InterPro"/>
</dbReference>
<evidence type="ECO:0000313" key="3">
    <source>
        <dbReference type="EMBL" id="KAF6477955.1"/>
    </source>
</evidence>
<evidence type="ECO:0000313" key="4">
    <source>
        <dbReference type="Proteomes" id="UP000550707"/>
    </source>
</evidence>
<dbReference type="AlphaFoldDB" id="A0A7J8I1A1"/>
<comment type="caution">
    <text evidence="3">The sequence shown here is derived from an EMBL/GenBank/DDBJ whole genome shotgun (WGS) entry which is preliminary data.</text>
</comment>
<dbReference type="GO" id="GO:0005096">
    <property type="term" value="F:GTPase activator activity"/>
    <property type="evidence" value="ECO:0007669"/>
    <property type="project" value="TreeGrafter"/>
</dbReference>
<dbReference type="PANTHER" id="PTHR23179">
    <property type="entry name" value="T-CELL ACTIVATION RHO GTPASE ACTIVATING PROTEIN-RELATED"/>
    <property type="match status" value="1"/>
</dbReference>
<dbReference type="SUPFAM" id="SSF48350">
    <property type="entry name" value="GTPase activation domain, GAP"/>
    <property type="match status" value="1"/>
</dbReference>
<dbReference type="SMART" id="SM00324">
    <property type="entry name" value="RhoGAP"/>
    <property type="match status" value="1"/>
</dbReference>
<dbReference type="Gene3D" id="1.10.555.10">
    <property type="entry name" value="Rho GTPase activation protein"/>
    <property type="match status" value="1"/>
</dbReference>
<dbReference type="EMBL" id="JACASF010000005">
    <property type="protein sequence ID" value="KAF6477955.1"/>
    <property type="molecule type" value="Genomic_DNA"/>
</dbReference>
<evidence type="ECO:0000259" key="2">
    <source>
        <dbReference type="PROSITE" id="PS50238"/>
    </source>
</evidence>
<dbReference type="PANTHER" id="PTHR23179:SF37">
    <property type="entry name" value="1700006A11RIK PROTEIN"/>
    <property type="match status" value="1"/>
</dbReference>
<dbReference type="InterPro" id="IPR008936">
    <property type="entry name" value="Rho_GTPase_activation_prot"/>
</dbReference>
<protein>
    <recommendedName>
        <fullName evidence="2">Rho-GAP domain-containing protein</fullName>
    </recommendedName>
</protein>
<dbReference type="Pfam" id="PF00620">
    <property type="entry name" value="RhoGAP"/>
    <property type="match status" value="1"/>
</dbReference>
<dbReference type="PROSITE" id="PS50238">
    <property type="entry name" value="RHOGAP"/>
    <property type="match status" value="1"/>
</dbReference>
<feature type="domain" description="Rho-GAP" evidence="2">
    <location>
        <begin position="1"/>
        <end position="155"/>
    </location>
</feature>
<accession>A0A7J8I1A1</accession>
<name>A0A7J8I1A1_MOLMO</name>
<reference evidence="3 4" key="1">
    <citation type="journal article" date="2020" name="Nature">
        <title>Six reference-quality genomes reveal evolution of bat adaptations.</title>
        <authorList>
            <person name="Jebb D."/>
            <person name="Huang Z."/>
            <person name="Pippel M."/>
            <person name="Hughes G.M."/>
            <person name="Lavrichenko K."/>
            <person name="Devanna P."/>
            <person name="Winkler S."/>
            <person name="Jermiin L.S."/>
            <person name="Skirmuntt E.C."/>
            <person name="Katzourakis A."/>
            <person name="Burkitt-Gray L."/>
            <person name="Ray D.A."/>
            <person name="Sullivan K.A.M."/>
            <person name="Roscito J.G."/>
            <person name="Kirilenko B.M."/>
            <person name="Davalos L.M."/>
            <person name="Corthals A.P."/>
            <person name="Power M.L."/>
            <person name="Jones G."/>
            <person name="Ransome R.D."/>
            <person name="Dechmann D.K.N."/>
            <person name="Locatelli A.G."/>
            <person name="Puechmaille S.J."/>
            <person name="Fedrigo O."/>
            <person name="Jarvis E.D."/>
            <person name="Hiller M."/>
            <person name="Vernes S.C."/>
            <person name="Myers E.W."/>
            <person name="Teeling E.C."/>
        </authorList>
    </citation>
    <scope>NUCLEOTIDE SEQUENCE [LARGE SCALE GENOMIC DNA]</scope>
    <source>
        <strain evidence="3">MMolMol1</strain>
        <tissue evidence="3">Muscle</tissue>
    </source>
</reference>
<sequence length="155" mass="17130">MRSPKTSLRRDPGTSQGNHVATPPSTKPKQLFRASLEELREGDALPGPLLNIPGSIFSRSAYDQWLGVMDKETEEEKIALSQRLLEQLPRANAGLLRHLFGLLHTIQQHCSSNQMTARSLGSCPAPGIFCLPSACRSDLVRDLRTKVMRALTLMP</sequence>
<gene>
    <name evidence="3" type="ORF">HJG59_010847</name>
</gene>
<proteinExistence type="predicted"/>
<dbReference type="Proteomes" id="UP000550707">
    <property type="component" value="Unassembled WGS sequence"/>
</dbReference>